<reference evidence="9 10" key="1">
    <citation type="submission" date="2017-11" db="EMBL/GenBank/DDBJ databases">
        <title>Infants hospitalized years apart are colonized by the same room-sourced microbial strains.</title>
        <authorList>
            <person name="Brooks B."/>
            <person name="Olm M.R."/>
            <person name="Firek B.A."/>
            <person name="Baker R."/>
            <person name="Thomas B.C."/>
            <person name="Morowitz M.J."/>
            <person name="Banfield J.F."/>
        </authorList>
    </citation>
    <scope>NUCLEOTIDE SEQUENCE [LARGE SCALE GENOMIC DNA]</scope>
    <source>
        <strain evidence="9">S2_009_000_R2_76</strain>
    </source>
</reference>
<feature type="domain" description="PPIase FKBP-type" evidence="8">
    <location>
        <begin position="157"/>
        <end position="243"/>
    </location>
</feature>
<sequence length="256" mass="27918">MNKSRILLLTVFLGIYAASNAQTRKKATTTTTRKTTTTASSIISLKNETDSLSYAIGVEMAKFYKSQGINNLNLELLNKALKDGMSETGKTLMTDEVANNVMNTTAQKIAKRKSEETKKEGVAFLAQNKTKEGVVTLPDGLQYKIIKAGTGPKPKADDKVKVHYVGKLLNGQEFDNSIKRGEPLDIDVNGVIKGWTEALQLMPVGSKWQLYIPSELAYGDRQAGPDIKPGSTLIFDVELLDIVKPTTATDSTNTSK</sequence>
<dbReference type="AlphaFoldDB" id="A0A2W5EL54"/>
<dbReference type="PANTHER" id="PTHR43811">
    <property type="entry name" value="FKBP-TYPE PEPTIDYL-PROLYL CIS-TRANS ISOMERASE FKPA"/>
    <property type="match status" value="1"/>
</dbReference>
<keyword evidence="7" id="KW-0732">Signal</keyword>
<dbReference type="InterPro" id="IPR000774">
    <property type="entry name" value="PPIase_FKBP_N"/>
</dbReference>
<name>A0A2W5EL54_9SPHI</name>
<dbReference type="PROSITE" id="PS50059">
    <property type="entry name" value="FKBP_PPIASE"/>
    <property type="match status" value="1"/>
</dbReference>
<keyword evidence="4 5" id="KW-0413">Isomerase</keyword>
<evidence type="ECO:0000256" key="3">
    <source>
        <dbReference type="ARBA" id="ARBA00023110"/>
    </source>
</evidence>
<feature type="signal peptide" evidence="7">
    <location>
        <begin position="1"/>
        <end position="21"/>
    </location>
</feature>
<evidence type="ECO:0000256" key="7">
    <source>
        <dbReference type="SAM" id="SignalP"/>
    </source>
</evidence>
<dbReference type="Pfam" id="PF01346">
    <property type="entry name" value="FKBP_N"/>
    <property type="match status" value="1"/>
</dbReference>
<evidence type="ECO:0000256" key="4">
    <source>
        <dbReference type="ARBA" id="ARBA00023235"/>
    </source>
</evidence>
<evidence type="ECO:0000256" key="5">
    <source>
        <dbReference type="PROSITE-ProRule" id="PRU00277"/>
    </source>
</evidence>
<dbReference type="EMBL" id="QFOI01000299">
    <property type="protein sequence ID" value="PZP44795.1"/>
    <property type="molecule type" value="Genomic_DNA"/>
</dbReference>
<feature type="chain" id="PRO_5015930449" description="Peptidyl-prolyl cis-trans isomerase" evidence="7">
    <location>
        <begin position="22"/>
        <end position="256"/>
    </location>
</feature>
<dbReference type="PANTHER" id="PTHR43811:SF19">
    <property type="entry name" value="39 KDA FK506-BINDING NUCLEAR PROTEIN"/>
    <property type="match status" value="1"/>
</dbReference>
<dbReference type="Proteomes" id="UP000249645">
    <property type="component" value="Unassembled WGS sequence"/>
</dbReference>
<comment type="caution">
    <text evidence="9">The sequence shown here is derived from an EMBL/GenBank/DDBJ whole genome shotgun (WGS) entry which is preliminary data.</text>
</comment>
<dbReference type="Gene3D" id="1.10.287.460">
    <property type="entry name" value="Peptidyl-prolyl cis-trans isomerase, FKBP-type, N-terminal domain"/>
    <property type="match status" value="1"/>
</dbReference>
<dbReference type="InterPro" id="IPR046357">
    <property type="entry name" value="PPIase_dom_sf"/>
</dbReference>
<evidence type="ECO:0000256" key="6">
    <source>
        <dbReference type="RuleBase" id="RU003915"/>
    </source>
</evidence>
<dbReference type="Gene3D" id="3.10.50.40">
    <property type="match status" value="1"/>
</dbReference>
<gene>
    <name evidence="9" type="ORF">DI598_14110</name>
</gene>
<evidence type="ECO:0000256" key="1">
    <source>
        <dbReference type="ARBA" id="ARBA00000971"/>
    </source>
</evidence>
<proteinExistence type="inferred from homology"/>
<dbReference type="InterPro" id="IPR001179">
    <property type="entry name" value="PPIase_FKBP_dom"/>
</dbReference>
<dbReference type="EC" id="5.2.1.8" evidence="6"/>
<comment type="catalytic activity">
    <reaction evidence="1 5 6">
        <text>[protein]-peptidylproline (omega=180) = [protein]-peptidylproline (omega=0)</text>
        <dbReference type="Rhea" id="RHEA:16237"/>
        <dbReference type="Rhea" id="RHEA-COMP:10747"/>
        <dbReference type="Rhea" id="RHEA-COMP:10748"/>
        <dbReference type="ChEBI" id="CHEBI:83833"/>
        <dbReference type="ChEBI" id="CHEBI:83834"/>
        <dbReference type="EC" id="5.2.1.8"/>
    </reaction>
</comment>
<keyword evidence="3 5" id="KW-0697">Rotamase</keyword>
<dbReference type="InterPro" id="IPR036944">
    <property type="entry name" value="PPIase_FKBP_N_sf"/>
</dbReference>
<dbReference type="FunFam" id="3.10.50.40:FF:000006">
    <property type="entry name" value="Peptidyl-prolyl cis-trans isomerase"/>
    <property type="match status" value="1"/>
</dbReference>
<dbReference type="Pfam" id="PF00254">
    <property type="entry name" value="FKBP_C"/>
    <property type="match status" value="1"/>
</dbReference>
<comment type="similarity">
    <text evidence="2 6">Belongs to the FKBP-type PPIase family.</text>
</comment>
<evidence type="ECO:0000256" key="2">
    <source>
        <dbReference type="ARBA" id="ARBA00006577"/>
    </source>
</evidence>
<evidence type="ECO:0000259" key="8">
    <source>
        <dbReference type="PROSITE" id="PS50059"/>
    </source>
</evidence>
<dbReference type="GO" id="GO:0006457">
    <property type="term" value="P:protein folding"/>
    <property type="evidence" value="ECO:0007669"/>
    <property type="project" value="InterPro"/>
</dbReference>
<evidence type="ECO:0000313" key="10">
    <source>
        <dbReference type="Proteomes" id="UP000249645"/>
    </source>
</evidence>
<dbReference type="SUPFAM" id="SSF54534">
    <property type="entry name" value="FKBP-like"/>
    <property type="match status" value="1"/>
</dbReference>
<dbReference type="GO" id="GO:0003755">
    <property type="term" value="F:peptidyl-prolyl cis-trans isomerase activity"/>
    <property type="evidence" value="ECO:0007669"/>
    <property type="project" value="UniProtKB-UniRule"/>
</dbReference>
<evidence type="ECO:0000313" key="9">
    <source>
        <dbReference type="EMBL" id="PZP44795.1"/>
    </source>
</evidence>
<protein>
    <recommendedName>
        <fullName evidence="6">Peptidyl-prolyl cis-trans isomerase</fullName>
        <ecNumber evidence="6">5.2.1.8</ecNumber>
    </recommendedName>
</protein>
<organism evidence="9 10">
    <name type="scientific">Pseudopedobacter saltans</name>
    <dbReference type="NCBI Taxonomy" id="151895"/>
    <lineage>
        <taxon>Bacteria</taxon>
        <taxon>Pseudomonadati</taxon>
        <taxon>Bacteroidota</taxon>
        <taxon>Sphingobacteriia</taxon>
        <taxon>Sphingobacteriales</taxon>
        <taxon>Sphingobacteriaceae</taxon>
        <taxon>Pseudopedobacter</taxon>
    </lineage>
</organism>
<accession>A0A2W5EL54</accession>